<protein>
    <submittedName>
        <fullName evidence="1">Uncharacterized protein</fullName>
    </submittedName>
</protein>
<name>A0ACD3AR95_9AGAR</name>
<proteinExistence type="predicted"/>
<organism evidence="1 2">
    <name type="scientific">Pluteus cervinus</name>
    <dbReference type="NCBI Taxonomy" id="181527"/>
    <lineage>
        <taxon>Eukaryota</taxon>
        <taxon>Fungi</taxon>
        <taxon>Dikarya</taxon>
        <taxon>Basidiomycota</taxon>
        <taxon>Agaricomycotina</taxon>
        <taxon>Agaricomycetes</taxon>
        <taxon>Agaricomycetidae</taxon>
        <taxon>Agaricales</taxon>
        <taxon>Pluteineae</taxon>
        <taxon>Pluteaceae</taxon>
        <taxon>Pluteus</taxon>
    </lineage>
</organism>
<reference evidence="1 2" key="1">
    <citation type="journal article" date="2019" name="Nat. Ecol. Evol.">
        <title>Megaphylogeny resolves global patterns of mushroom evolution.</title>
        <authorList>
            <person name="Varga T."/>
            <person name="Krizsan K."/>
            <person name="Foldi C."/>
            <person name="Dima B."/>
            <person name="Sanchez-Garcia M."/>
            <person name="Sanchez-Ramirez S."/>
            <person name="Szollosi G.J."/>
            <person name="Szarkandi J.G."/>
            <person name="Papp V."/>
            <person name="Albert L."/>
            <person name="Andreopoulos W."/>
            <person name="Angelini C."/>
            <person name="Antonin V."/>
            <person name="Barry K.W."/>
            <person name="Bougher N.L."/>
            <person name="Buchanan P."/>
            <person name="Buyck B."/>
            <person name="Bense V."/>
            <person name="Catcheside P."/>
            <person name="Chovatia M."/>
            <person name="Cooper J."/>
            <person name="Damon W."/>
            <person name="Desjardin D."/>
            <person name="Finy P."/>
            <person name="Geml J."/>
            <person name="Haridas S."/>
            <person name="Hughes K."/>
            <person name="Justo A."/>
            <person name="Karasinski D."/>
            <person name="Kautmanova I."/>
            <person name="Kiss B."/>
            <person name="Kocsube S."/>
            <person name="Kotiranta H."/>
            <person name="LaButti K.M."/>
            <person name="Lechner B.E."/>
            <person name="Liimatainen K."/>
            <person name="Lipzen A."/>
            <person name="Lukacs Z."/>
            <person name="Mihaltcheva S."/>
            <person name="Morgado L.N."/>
            <person name="Niskanen T."/>
            <person name="Noordeloos M.E."/>
            <person name="Ohm R.A."/>
            <person name="Ortiz-Santana B."/>
            <person name="Ovrebo C."/>
            <person name="Racz N."/>
            <person name="Riley R."/>
            <person name="Savchenko A."/>
            <person name="Shiryaev A."/>
            <person name="Soop K."/>
            <person name="Spirin V."/>
            <person name="Szebenyi C."/>
            <person name="Tomsovsky M."/>
            <person name="Tulloss R.E."/>
            <person name="Uehling J."/>
            <person name="Grigoriev I.V."/>
            <person name="Vagvolgyi C."/>
            <person name="Papp T."/>
            <person name="Martin F.M."/>
            <person name="Miettinen O."/>
            <person name="Hibbett D.S."/>
            <person name="Nagy L.G."/>
        </authorList>
    </citation>
    <scope>NUCLEOTIDE SEQUENCE [LARGE SCALE GENOMIC DNA]</scope>
    <source>
        <strain evidence="1 2">NL-1719</strain>
    </source>
</reference>
<sequence length="70" mass="8232">MSRSLDAFYGLSLNWLWLLLEARDTIKGFDVIFSTSRLKSIWFSERDIGFTSTRFQTYMVFFLTADFSGQ</sequence>
<accession>A0ACD3AR95</accession>
<evidence type="ECO:0000313" key="2">
    <source>
        <dbReference type="Proteomes" id="UP000308600"/>
    </source>
</evidence>
<dbReference type="EMBL" id="ML208356">
    <property type="protein sequence ID" value="TFK68233.1"/>
    <property type="molecule type" value="Genomic_DNA"/>
</dbReference>
<dbReference type="Proteomes" id="UP000308600">
    <property type="component" value="Unassembled WGS sequence"/>
</dbReference>
<evidence type="ECO:0000313" key="1">
    <source>
        <dbReference type="EMBL" id="TFK68233.1"/>
    </source>
</evidence>
<gene>
    <name evidence="1" type="ORF">BDN72DRAFT_842028</name>
</gene>
<keyword evidence="2" id="KW-1185">Reference proteome</keyword>